<dbReference type="InterPro" id="IPR001387">
    <property type="entry name" value="Cro/C1-type_HTH"/>
</dbReference>
<dbReference type="PROSITE" id="PS50943">
    <property type="entry name" value="HTH_CROC1"/>
    <property type="match status" value="1"/>
</dbReference>
<dbReference type="KEGG" id="amim:MIM_c10640"/>
<evidence type="ECO:0000313" key="2">
    <source>
        <dbReference type="EMBL" id="AHG63162.1"/>
    </source>
</evidence>
<dbReference type="Proteomes" id="UP000019095">
    <property type="component" value="Chromosome"/>
</dbReference>
<proteinExistence type="predicted"/>
<dbReference type="Gene3D" id="1.10.260.40">
    <property type="entry name" value="lambda repressor-like DNA-binding domains"/>
    <property type="match status" value="1"/>
</dbReference>
<organism evidence="2 3">
    <name type="scientific">Advenella mimigardefordensis (strain DSM 17166 / LMG 22922 / DPN7)</name>
    <dbReference type="NCBI Taxonomy" id="1247726"/>
    <lineage>
        <taxon>Bacteria</taxon>
        <taxon>Pseudomonadati</taxon>
        <taxon>Pseudomonadota</taxon>
        <taxon>Betaproteobacteria</taxon>
        <taxon>Burkholderiales</taxon>
        <taxon>Alcaligenaceae</taxon>
    </lineage>
</organism>
<dbReference type="AlphaFoldDB" id="W0PCE4"/>
<gene>
    <name evidence="2" type="ORF">MIM_c10640</name>
</gene>
<evidence type="ECO:0000259" key="1">
    <source>
        <dbReference type="PROSITE" id="PS50943"/>
    </source>
</evidence>
<protein>
    <submittedName>
        <fullName evidence="2">Putative transcriptional regulator, HTH-type</fullName>
    </submittedName>
</protein>
<evidence type="ECO:0000313" key="3">
    <source>
        <dbReference type="Proteomes" id="UP000019095"/>
    </source>
</evidence>
<dbReference type="HOGENOM" id="CLU_2393284_0_0_4"/>
<dbReference type="InterPro" id="IPR010982">
    <property type="entry name" value="Lambda_DNA-bd_dom_sf"/>
</dbReference>
<name>W0PCE4_ADVMD</name>
<dbReference type="GO" id="GO:0003677">
    <property type="term" value="F:DNA binding"/>
    <property type="evidence" value="ECO:0007669"/>
    <property type="project" value="InterPro"/>
</dbReference>
<dbReference type="CDD" id="cd00093">
    <property type="entry name" value="HTH_XRE"/>
    <property type="match status" value="1"/>
</dbReference>
<keyword evidence="3" id="KW-1185">Reference proteome</keyword>
<reference evidence="2 3" key="1">
    <citation type="journal article" date="2014" name="Microbiology">
        <title>Unravelling the complete genome sequence of Advenella mimigardefordensis strain DPN7T and novel insights in the catabolism of the xenobiotic polythioester precursor 3,3'-dithiodipropionate.</title>
        <authorList>
            <person name="Wubbeler J.H."/>
            <person name="Hiessl S."/>
            <person name="Schuldes J."/>
            <person name="Thurmer A."/>
            <person name="Daniel R."/>
            <person name="Steinbuchel A."/>
        </authorList>
    </citation>
    <scope>NUCLEOTIDE SEQUENCE [LARGE SCALE GENOMIC DNA]</scope>
    <source>
        <strain evidence="3">DSM 17166 / LMG 22922 / DPN7</strain>
    </source>
</reference>
<sequence length="93" mass="10721">MSYQTVQQWEKGDTTPRASRFQKIAAALNTTPENLVGTRSVIDTVERALSDWPFKRVTQRDLERLPPEILEDVEDYIQMKLSKLPDDERKSAA</sequence>
<dbReference type="SUPFAM" id="SSF47413">
    <property type="entry name" value="lambda repressor-like DNA-binding domains"/>
    <property type="match status" value="1"/>
</dbReference>
<accession>W0PCE4</accession>
<dbReference type="EMBL" id="CP003915">
    <property type="protein sequence ID" value="AHG63162.1"/>
    <property type="molecule type" value="Genomic_DNA"/>
</dbReference>
<dbReference type="PATRIC" id="fig|1247726.3.peg.1169"/>
<dbReference type="Pfam" id="PF01381">
    <property type="entry name" value="HTH_3"/>
    <property type="match status" value="1"/>
</dbReference>
<feature type="domain" description="HTH cro/C1-type" evidence="1">
    <location>
        <begin position="1"/>
        <end position="35"/>
    </location>
</feature>